<proteinExistence type="predicted"/>
<dbReference type="AlphaFoldDB" id="A0AAV6TQF5"/>
<accession>A0AAV6TQF5</accession>
<feature type="region of interest" description="Disordered" evidence="1">
    <location>
        <begin position="27"/>
        <end position="83"/>
    </location>
</feature>
<evidence type="ECO:0000313" key="2">
    <source>
        <dbReference type="EMBL" id="KAG8174240.1"/>
    </source>
</evidence>
<organism evidence="2 3">
    <name type="scientific">Oedothorax gibbosus</name>
    <dbReference type="NCBI Taxonomy" id="931172"/>
    <lineage>
        <taxon>Eukaryota</taxon>
        <taxon>Metazoa</taxon>
        <taxon>Ecdysozoa</taxon>
        <taxon>Arthropoda</taxon>
        <taxon>Chelicerata</taxon>
        <taxon>Arachnida</taxon>
        <taxon>Araneae</taxon>
        <taxon>Araneomorphae</taxon>
        <taxon>Entelegynae</taxon>
        <taxon>Araneoidea</taxon>
        <taxon>Linyphiidae</taxon>
        <taxon>Erigoninae</taxon>
        <taxon>Oedothorax</taxon>
    </lineage>
</organism>
<name>A0AAV6TQF5_9ARAC</name>
<evidence type="ECO:0000313" key="3">
    <source>
        <dbReference type="Proteomes" id="UP000827092"/>
    </source>
</evidence>
<feature type="compositionally biased region" description="Polar residues" evidence="1">
    <location>
        <begin position="46"/>
        <end position="59"/>
    </location>
</feature>
<dbReference type="Proteomes" id="UP000827092">
    <property type="component" value="Unassembled WGS sequence"/>
</dbReference>
<feature type="compositionally biased region" description="Basic and acidic residues" evidence="1">
    <location>
        <begin position="62"/>
        <end position="77"/>
    </location>
</feature>
<reference evidence="2 3" key="1">
    <citation type="journal article" date="2022" name="Nat. Ecol. Evol.">
        <title>A masculinizing supergene underlies an exaggerated male reproductive morph in a spider.</title>
        <authorList>
            <person name="Hendrickx F."/>
            <person name="De Corte Z."/>
            <person name="Sonet G."/>
            <person name="Van Belleghem S.M."/>
            <person name="Kostlbacher S."/>
            <person name="Vangestel C."/>
        </authorList>
    </citation>
    <scope>NUCLEOTIDE SEQUENCE [LARGE SCALE GENOMIC DNA]</scope>
    <source>
        <strain evidence="2">W744_W776</strain>
    </source>
</reference>
<evidence type="ECO:0000256" key="1">
    <source>
        <dbReference type="SAM" id="MobiDB-lite"/>
    </source>
</evidence>
<comment type="caution">
    <text evidence="2">The sequence shown here is derived from an EMBL/GenBank/DDBJ whole genome shotgun (WGS) entry which is preliminary data.</text>
</comment>
<gene>
    <name evidence="2" type="ORF">JTE90_012845</name>
</gene>
<protein>
    <submittedName>
        <fullName evidence="2">Uncharacterized protein</fullName>
    </submittedName>
</protein>
<dbReference type="EMBL" id="JAFNEN010001277">
    <property type="protein sequence ID" value="KAG8174240.1"/>
    <property type="molecule type" value="Genomic_DNA"/>
</dbReference>
<sequence>MLFLKRNRLTFCPLTPVWVPQRGAAVPGAAGARGGAGAPPPPGSRRLSSIGTVNFSLRRSSVPREGHEKDKKTRADSKSCTIM</sequence>
<keyword evidence="3" id="KW-1185">Reference proteome</keyword>